<evidence type="ECO:0000313" key="6">
    <source>
        <dbReference type="EMBL" id="GBN02758.1"/>
    </source>
</evidence>
<dbReference type="AlphaFoldDB" id="A0A4Y2KK87"/>
<keyword evidence="3" id="KW-0677">Repeat</keyword>
<dbReference type="Gene3D" id="2.130.10.10">
    <property type="entry name" value="YVTN repeat-like/Quinoprotein amine dehydrogenase"/>
    <property type="match status" value="1"/>
</dbReference>
<evidence type="ECO:0000256" key="4">
    <source>
        <dbReference type="ARBA" id="ARBA00023273"/>
    </source>
</evidence>
<sequence length="195" mass="22403">MDSRNTVMHKNTSDLHNENNHGKLNDLRSKVMESFPFKLHWIFGYDTNVPVLNTSSATVKGIFFVAGSIGVCYNWIENSQFMFSGHINDISSVAITNDKTYIATADCGMENSLIIWNARNRNIAFFVSGHFPNEGVVWMCFSEDGNILLTLSKRIPQELSLWNWKLLETTPYCTYMFKEDNQFQLPGFVKSFLYL</sequence>
<dbReference type="Proteomes" id="UP000499080">
    <property type="component" value="Unassembled WGS sequence"/>
</dbReference>
<evidence type="ECO:0000256" key="1">
    <source>
        <dbReference type="ARBA" id="ARBA00004138"/>
    </source>
</evidence>
<proteinExistence type="predicted"/>
<keyword evidence="6" id="KW-0969">Cilium</keyword>
<evidence type="ECO:0000256" key="2">
    <source>
        <dbReference type="ARBA" id="ARBA00022574"/>
    </source>
</evidence>
<evidence type="ECO:0000256" key="3">
    <source>
        <dbReference type="ARBA" id="ARBA00022737"/>
    </source>
</evidence>
<protein>
    <recommendedName>
        <fullName evidence="5">Cilia- and flagella-associated protein 251</fullName>
    </recommendedName>
</protein>
<keyword evidence="7" id="KW-1185">Reference proteome</keyword>
<dbReference type="InterPro" id="IPR036322">
    <property type="entry name" value="WD40_repeat_dom_sf"/>
</dbReference>
<organism evidence="6 7">
    <name type="scientific">Araneus ventricosus</name>
    <name type="common">Orbweaver spider</name>
    <name type="synonym">Epeira ventricosa</name>
    <dbReference type="NCBI Taxonomy" id="182803"/>
    <lineage>
        <taxon>Eukaryota</taxon>
        <taxon>Metazoa</taxon>
        <taxon>Ecdysozoa</taxon>
        <taxon>Arthropoda</taxon>
        <taxon>Chelicerata</taxon>
        <taxon>Arachnida</taxon>
        <taxon>Araneae</taxon>
        <taxon>Araneomorphae</taxon>
        <taxon>Entelegynae</taxon>
        <taxon>Araneoidea</taxon>
        <taxon>Araneidae</taxon>
        <taxon>Araneus</taxon>
    </lineage>
</organism>
<comment type="caution">
    <text evidence="6">The sequence shown here is derived from an EMBL/GenBank/DDBJ whole genome shotgun (WGS) entry which is preliminary data.</text>
</comment>
<evidence type="ECO:0000256" key="5">
    <source>
        <dbReference type="ARBA" id="ARBA00040994"/>
    </source>
</evidence>
<dbReference type="EMBL" id="BGPR01004729">
    <property type="protein sequence ID" value="GBN02758.1"/>
    <property type="molecule type" value="Genomic_DNA"/>
</dbReference>
<dbReference type="InterPro" id="IPR050630">
    <property type="entry name" value="WD_repeat_EMAP"/>
</dbReference>
<dbReference type="InterPro" id="IPR015943">
    <property type="entry name" value="WD40/YVTN_repeat-like_dom_sf"/>
</dbReference>
<dbReference type="InterPro" id="IPR001680">
    <property type="entry name" value="WD40_rpt"/>
</dbReference>
<dbReference type="PANTHER" id="PTHR13720">
    <property type="entry name" value="WD-40 REPEAT PROTEIN"/>
    <property type="match status" value="1"/>
</dbReference>
<dbReference type="SUPFAM" id="SSF50978">
    <property type="entry name" value="WD40 repeat-like"/>
    <property type="match status" value="1"/>
</dbReference>
<keyword evidence="2" id="KW-0853">WD repeat</keyword>
<accession>A0A4Y2KK87</accession>
<keyword evidence="6" id="KW-0282">Flagellum</keyword>
<dbReference type="OrthoDB" id="6424303at2759"/>
<comment type="subcellular location">
    <subcellularLocation>
        <location evidence="1">Cell projection</location>
        <location evidence="1">Cilium</location>
    </subcellularLocation>
</comment>
<dbReference type="GO" id="GO:0031514">
    <property type="term" value="C:motile cilium"/>
    <property type="evidence" value="ECO:0007669"/>
    <property type="project" value="TreeGrafter"/>
</dbReference>
<keyword evidence="4" id="KW-0966">Cell projection</keyword>
<evidence type="ECO:0000313" key="7">
    <source>
        <dbReference type="Proteomes" id="UP000499080"/>
    </source>
</evidence>
<dbReference type="PANTHER" id="PTHR13720:SF13">
    <property type="entry name" value="CILIA- AND FLAGELLA-ASSOCIATED PROTEIN 251"/>
    <property type="match status" value="1"/>
</dbReference>
<gene>
    <name evidence="6" type="primary">WDR66</name>
    <name evidence="6" type="ORF">AVEN_171152_1</name>
</gene>
<dbReference type="Pfam" id="PF00400">
    <property type="entry name" value="WD40"/>
    <property type="match status" value="1"/>
</dbReference>
<name>A0A4Y2KK87_ARAVE</name>
<reference evidence="6 7" key="1">
    <citation type="journal article" date="2019" name="Sci. Rep.">
        <title>Orb-weaving spider Araneus ventricosus genome elucidates the spidroin gene catalogue.</title>
        <authorList>
            <person name="Kono N."/>
            <person name="Nakamura H."/>
            <person name="Ohtoshi R."/>
            <person name="Moran D.A.P."/>
            <person name="Shinohara A."/>
            <person name="Yoshida Y."/>
            <person name="Fujiwara M."/>
            <person name="Mori M."/>
            <person name="Tomita M."/>
            <person name="Arakawa K."/>
        </authorList>
    </citation>
    <scope>NUCLEOTIDE SEQUENCE [LARGE SCALE GENOMIC DNA]</scope>
</reference>